<dbReference type="RefSeq" id="XP_038045236.1">
    <property type="nucleotide sequence ID" value="XM_038189308.1"/>
</dbReference>
<dbReference type="InterPro" id="IPR036047">
    <property type="entry name" value="F-box-like_dom_sf"/>
</dbReference>
<feature type="region of interest" description="Disordered" evidence="1">
    <location>
        <begin position="145"/>
        <end position="185"/>
    </location>
</feature>
<dbReference type="SUPFAM" id="SSF50978">
    <property type="entry name" value="WD40 repeat-like"/>
    <property type="match status" value="1"/>
</dbReference>
<proteinExistence type="predicted"/>
<dbReference type="Gene3D" id="1.20.1280.50">
    <property type="match status" value="1"/>
</dbReference>
<evidence type="ECO:0000313" key="4">
    <source>
        <dbReference type="Proteomes" id="UP000887568"/>
    </source>
</evidence>
<dbReference type="EnsemblMetazoa" id="XM_038189308.1">
    <property type="protein sequence ID" value="XP_038045236.1"/>
    <property type="gene ID" value="LOC119719814"/>
</dbReference>
<evidence type="ECO:0000256" key="1">
    <source>
        <dbReference type="SAM" id="MobiDB-lite"/>
    </source>
</evidence>
<dbReference type="SUPFAM" id="SSF81383">
    <property type="entry name" value="F-box domain"/>
    <property type="match status" value="1"/>
</dbReference>
<name>A0A913Z2L1_PATMI</name>
<dbReference type="OrthoDB" id="10244800at2759"/>
<protein>
    <recommendedName>
        <fullName evidence="2">F-box domain-containing protein</fullName>
    </recommendedName>
</protein>
<dbReference type="PANTHER" id="PTHR14604:SF3">
    <property type="entry name" value="SPERM-ASSOCIATED ANTIGEN 16 PROTEIN"/>
    <property type="match status" value="1"/>
</dbReference>
<dbReference type="Gene3D" id="2.130.10.10">
    <property type="entry name" value="YVTN repeat-like/Quinoprotein amine dehydrogenase"/>
    <property type="match status" value="1"/>
</dbReference>
<reference evidence="3" key="1">
    <citation type="submission" date="2022-11" db="UniProtKB">
        <authorList>
            <consortium name="EnsemblMetazoa"/>
        </authorList>
    </citation>
    <scope>IDENTIFICATION</scope>
</reference>
<dbReference type="SMART" id="SM00256">
    <property type="entry name" value="FBOX"/>
    <property type="match status" value="1"/>
</dbReference>
<evidence type="ECO:0000313" key="3">
    <source>
        <dbReference type="EnsemblMetazoa" id="XP_038045236.1"/>
    </source>
</evidence>
<keyword evidence="4" id="KW-1185">Reference proteome</keyword>
<dbReference type="PROSITE" id="PS50181">
    <property type="entry name" value="FBOX"/>
    <property type="match status" value="1"/>
</dbReference>
<dbReference type="InterPro" id="IPR015943">
    <property type="entry name" value="WD40/YVTN_repeat-like_dom_sf"/>
</dbReference>
<dbReference type="InterPro" id="IPR001810">
    <property type="entry name" value="F-box_dom"/>
</dbReference>
<evidence type="ECO:0000259" key="2">
    <source>
        <dbReference type="PROSITE" id="PS50181"/>
    </source>
</evidence>
<dbReference type="InterPro" id="IPR050995">
    <property type="entry name" value="WD-F-box_domain-protein"/>
</dbReference>
<accession>A0A913Z2L1</accession>
<dbReference type="Proteomes" id="UP000887568">
    <property type="component" value="Unplaced"/>
</dbReference>
<dbReference type="PANTHER" id="PTHR14604">
    <property type="entry name" value="WD40 REPEAT PF20"/>
    <property type="match status" value="1"/>
</dbReference>
<organism evidence="3 4">
    <name type="scientific">Patiria miniata</name>
    <name type="common">Bat star</name>
    <name type="synonym">Asterina miniata</name>
    <dbReference type="NCBI Taxonomy" id="46514"/>
    <lineage>
        <taxon>Eukaryota</taxon>
        <taxon>Metazoa</taxon>
        <taxon>Echinodermata</taxon>
        <taxon>Eleutherozoa</taxon>
        <taxon>Asterozoa</taxon>
        <taxon>Asteroidea</taxon>
        <taxon>Valvatacea</taxon>
        <taxon>Valvatida</taxon>
        <taxon>Asterinidae</taxon>
        <taxon>Patiria</taxon>
    </lineage>
</organism>
<dbReference type="InterPro" id="IPR036322">
    <property type="entry name" value="WD40_repeat_dom_sf"/>
</dbReference>
<dbReference type="AlphaFoldDB" id="A0A913Z2L1"/>
<dbReference type="Pfam" id="PF12937">
    <property type="entry name" value="F-box-like"/>
    <property type="match status" value="1"/>
</dbReference>
<feature type="domain" description="F-box" evidence="2">
    <location>
        <begin position="7"/>
        <end position="53"/>
    </location>
</feature>
<sequence length="539" mass="60063">MASLVSKDYFASLPIEVKEIILNDLTVTDLCHVALCNRSWREAANQDALWRPLCQDNGWERYGEEDRLLKEVPFKSTSQEQVTGEGGSPTFPVDAVVTGSGWPQLETTCKWKEVYMKAKHLETNWCKNRFYAVSFQFCLTGKVPTKSTADSGSDDADEQSASSVAEEVDHSENDPSGLDEDDDVYGDKDGPYVCNMAGEGIYLAAGTSQGTLQIWDIFQRERKHLIEVDISEKRDALKMKDGIIAAGCKDGKVRTYSAKSGEQLQVMSGHPLAVSHIFFDGVTIVSVIKPRSPNSDIVVWNASDGACRCILKAGRTLTLLDLAYKDKVIAGVYFDRKIRVWDAESGSMLHEMDSGMRTVVSIYLGDGIVIVVSQDFIVKIWSLESGKCVRTFDVPIDPAFVNKHAKATYCTFNGELLAVVSTFWTTTVLDLDGKRIGTFLSDFRDSMEPLFFHGKKLVIWCETQVVPCTELWIADPKMHGNGNANSSFEIDESTDYLAEASGNFTVTWMSDTKLAFERHGEYEANDGPLIPEIIVRHYW</sequence>
<dbReference type="GeneID" id="119719814"/>